<comment type="caution">
    <text evidence="2">The sequence shown here is derived from an EMBL/GenBank/DDBJ whole genome shotgun (WGS) entry which is preliminary data.</text>
</comment>
<protein>
    <recommendedName>
        <fullName evidence="1">Flavin reductase like domain-containing protein</fullName>
    </recommendedName>
</protein>
<sequence length="199" mass="22327">MNFERLIDLDLSQPVWERFFSVAPLVLIGTREEGGGYDLAPKHMAMPLGWGNYFGFMCTPRHHTYQNVCRERAFTVSFPQPDRVVLASLAAAPRCDDDSKPSLSALPTFPASVIDGVFFQNAYLFLECELDRIVDGFGENSLIAGKIVAARVREEGARLSDRDDGDLLVQMPLLVYLPPGRYATVERSFSFPFHSGFKR</sequence>
<gene>
    <name evidence="2" type="ORF">NIES593_12790</name>
</gene>
<evidence type="ECO:0000313" key="3">
    <source>
        <dbReference type="Proteomes" id="UP000186868"/>
    </source>
</evidence>
<dbReference type="GO" id="GO:0010181">
    <property type="term" value="F:FMN binding"/>
    <property type="evidence" value="ECO:0007669"/>
    <property type="project" value="InterPro"/>
</dbReference>
<feature type="domain" description="Flavin reductase like" evidence="1">
    <location>
        <begin position="23"/>
        <end position="157"/>
    </location>
</feature>
<dbReference type="InterPro" id="IPR002563">
    <property type="entry name" value="Flavin_Rdtase-like_dom"/>
</dbReference>
<dbReference type="GO" id="GO:0016646">
    <property type="term" value="F:oxidoreductase activity, acting on the CH-NH group of donors, NAD or NADP as acceptor"/>
    <property type="evidence" value="ECO:0007669"/>
    <property type="project" value="UniProtKB-ARBA"/>
</dbReference>
<dbReference type="Gene3D" id="2.30.110.10">
    <property type="entry name" value="Electron Transport, Fmn-binding Protein, Chain A"/>
    <property type="match status" value="1"/>
</dbReference>
<accession>A0A1U7HFJ1</accession>
<dbReference type="AlphaFoldDB" id="A0A1U7HFJ1"/>
<keyword evidence="3" id="KW-1185">Reference proteome</keyword>
<dbReference type="OrthoDB" id="529189at2"/>
<proteinExistence type="predicted"/>
<evidence type="ECO:0000259" key="1">
    <source>
        <dbReference type="Pfam" id="PF01613"/>
    </source>
</evidence>
<dbReference type="EMBL" id="MRCB01000014">
    <property type="protein sequence ID" value="OKH22346.1"/>
    <property type="molecule type" value="Genomic_DNA"/>
</dbReference>
<reference evidence="2 3" key="1">
    <citation type="submission" date="2016-11" db="EMBL/GenBank/DDBJ databases">
        <title>Draft Genome Sequences of Nine Cyanobacterial Strains from Diverse Habitats.</title>
        <authorList>
            <person name="Zhu T."/>
            <person name="Hou S."/>
            <person name="Lu X."/>
            <person name="Hess W.R."/>
        </authorList>
    </citation>
    <scope>NUCLEOTIDE SEQUENCE [LARGE SCALE GENOMIC DNA]</scope>
    <source>
        <strain evidence="2 3">NIES-593</strain>
    </source>
</reference>
<dbReference type="STRING" id="1921803.NIES593_12790"/>
<dbReference type="SUPFAM" id="SSF50475">
    <property type="entry name" value="FMN-binding split barrel"/>
    <property type="match status" value="1"/>
</dbReference>
<evidence type="ECO:0000313" key="2">
    <source>
        <dbReference type="EMBL" id="OKH22346.1"/>
    </source>
</evidence>
<dbReference type="Pfam" id="PF01613">
    <property type="entry name" value="Flavin_Reduct"/>
    <property type="match status" value="1"/>
</dbReference>
<dbReference type="RefSeq" id="WP_073599953.1">
    <property type="nucleotide sequence ID" value="NZ_MRCB01000014.1"/>
</dbReference>
<dbReference type="InterPro" id="IPR012349">
    <property type="entry name" value="Split_barrel_FMN-bd"/>
</dbReference>
<dbReference type="Proteomes" id="UP000186868">
    <property type="component" value="Unassembled WGS sequence"/>
</dbReference>
<name>A0A1U7HFJ1_9CYAN</name>
<organism evidence="2 3">
    <name type="scientific">Hydrococcus rivularis NIES-593</name>
    <dbReference type="NCBI Taxonomy" id="1921803"/>
    <lineage>
        <taxon>Bacteria</taxon>
        <taxon>Bacillati</taxon>
        <taxon>Cyanobacteriota</taxon>
        <taxon>Cyanophyceae</taxon>
        <taxon>Pleurocapsales</taxon>
        <taxon>Hydrococcaceae</taxon>
        <taxon>Hydrococcus</taxon>
    </lineage>
</organism>